<feature type="region of interest" description="Disordered" evidence="1">
    <location>
        <begin position="173"/>
        <end position="204"/>
    </location>
</feature>
<sequence length="346" mass="37717">MWGSAKSAWVRMETPTRRRQRSRQGGPGADPRSPRGTPKAYVYADVLFFESPRSIPCTSPHGLRIIIVPALSSPGRGLEDVGPRSDAPGIRLFPSAPLWTPEAGTEKMGTMPNDKRCPRSTATAARQAASSIKWTTPAAARTAIPVQNGQELLSVVVHILSVAFRSCRCAGLGGDAGAQESDEEREERMGEEAEEEEEESAATKRPIPFRLLLKSYGPDPTSSEALRPTAAAWGRSETHKLGGRTARRRTTKMETERGVVGGGPRGMVHTRGHCPSPTTLPCYSPHPGEELGGDRQTDPDARRSDFPRRALQDEIGQRPPKSAAEESHPSDVRGRDYILRAPRRCF</sequence>
<feature type="region of interest" description="Disordered" evidence="1">
    <location>
        <begin position="78"/>
        <end position="118"/>
    </location>
</feature>
<keyword evidence="3" id="KW-1185">Reference proteome</keyword>
<feature type="compositionally biased region" description="Basic and acidic residues" evidence="1">
    <location>
        <begin position="323"/>
        <end position="338"/>
    </location>
</feature>
<evidence type="ECO:0000313" key="3">
    <source>
        <dbReference type="Proteomes" id="UP001189429"/>
    </source>
</evidence>
<gene>
    <name evidence="2" type="ORF">PCOR1329_LOCUS68801</name>
</gene>
<organism evidence="2 3">
    <name type="scientific">Prorocentrum cordatum</name>
    <dbReference type="NCBI Taxonomy" id="2364126"/>
    <lineage>
        <taxon>Eukaryota</taxon>
        <taxon>Sar</taxon>
        <taxon>Alveolata</taxon>
        <taxon>Dinophyceae</taxon>
        <taxon>Prorocentrales</taxon>
        <taxon>Prorocentraceae</taxon>
        <taxon>Prorocentrum</taxon>
    </lineage>
</organism>
<reference evidence="2" key="1">
    <citation type="submission" date="2023-10" db="EMBL/GenBank/DDBJ databases">
        <authorList>
            <person name="Chen Y."/>
            <person name="Shah S."/>
            <person name="Dougan E. K."/>
            <person name="Thang M."/>
            <person name="Chan C."/>
        </authorList>
    </citation>
    <scope>NUCLEOTIDE SEQUENCE [LARGE SCALE GENOMIC DNA]</scope>
</reference>
<feature type="region of interest" description="Disordered" evidence="1">
    <location>
        <begin position="219"/>
        <end position="346"/>
    </location>
</feature>
<evidence type="ECO:0000256" key="1">
    <source>
        <dbReference type="SAM" id="MobiDB-lite"/>
    </source>
</evidence>
<evidence type="ECO:0000313" key="2">
    <source>
        <dbReference type="EMBL" id="CAK0887880.1"/>
    </source>
</evidence>
<feature type="region of interest" description="Disordered" evidence="1">
    <location>
        <begin position="1"/>
        <end position="37"/>
    </location>
</feature>
<accession>A0ABN9WMN6</accession>
<feature type="compositionally biased region" description="Basic and acidic residues" evidence="1">
    <location>
        <begin position="287"/>
        <end position="316"/>
    </location>
</feature>
<proteinExistence type="predicted"/>
<feature type="compositionally biased region" description="Basic residues" evidence="1">
    <location>
        <begin position="241"/>
        <end position="250"/>
    </location>
</feature>
<dbReference type="Proteomes" id="UP001189429">
    <property type="component" value="Unassembled WGS sequence"/>
</dbReference>
<comment type="caution">
    <text evidence="2">The sequence shown here is derived from an EMBL/GenBank/DDBJ whole genome shotgun (WGS) entry which is preliminary data.</text>
</comment>
<dbReference type="EMBL" id="CAUYUJ010018993">
    <property type="protein sequence ID" value="CAK0887880.1"/>
    <property type="molecule type" value="Genomic_DNA"/>
</dbReference>
<name>A0ABN9WMN6_9DINO</name>
<protein>
    <submittedName>
        <fullName evidence="2">Uncharacterized protein</fullName>
    </submittedName>
</protein>